<reference evidence="2 3" key="1">
    <citation type="journal article" date="2012" name="Genome Biol.">
        <title>Genome and low-iron response of an oceanic diatom adapted to chronic iron limitation.</title>
        <authorList>
            <person name="Lommer M."/>
            <person name="Specht M."/>
            <person name="Roy A.S."/>
            <person name="Kraemer L."/>
            <person name="Andreson R."/>
            <person name="Gutowska M.A."/>
            <person name="Wolf J."/>
            <person name="Bergner S.V."/>
            <person name="Schilhabel M.B."/>
            <person name="Klostermeier U.C."/>
            <person name="Beiko R.G."/>
            <person name="Rosenstiel P."/>
            <person name="Hippler M."/>
            <person name="Laroche J."/>
        </authorList>
    </citation>
    <scope>NUCLEOTIDE SEQUENCE [LARGE SCALE GENOMIC DNA]</scope>
    <source>
        <strain evidence="2 3">CCMP1005</strain>
    </source>
</reference>
<keyword evidence="3" id="KW-1185">Reference proteome</keyword>
<feature type="non-terminal residue" evidence="2">
    <location>
        <position position="1"/>
    </location>
</feature>
<feature type="compositionally biased region" description="Polar residues" evidence="1">
    <location>
        <begin position="57"/>
        <end position="66"/>
    </location>
</feature>
<evidence type="ECO:0000256" key="1">
    <source>
        <dbReference type="SAM" id="MobiDB-lite"/>
    </source>
</evidence>
<gene>
    <name evidence="2" type="ORF">THAOC_25203</name>
</gene>
<evidence type="ECO:0000313" key="3">
    <source>
        <dbReference type="Proteomes" id="UP000266841"/>
    </source>
</evidence>
<name>K0S257_THAOC</name>
<dbReference type="EMBL" id="AGNL01034726">
    <property type="protein sequence ID" value="EJK55096.1"/>
    <property type="molecule type" value="Genomic_DNA"/>
</dbReference>
<comment type="caution">
    <text evidence="2">The sequence shown here is derived from an EMBL/GenBank/DDBJ whole genome shotgun (WGS) entry which is preliminary data.</text>
</comment>
<feature type="compositionally biased region" description="Polar residues" evidence="1">
    <location>
        <begin position="96"/>
        <end position="111"/>
    </location>
</feature>
<sequence length="111" mass="11321">PLAAPAPSLPLPAGGLPRGGSSYGSRRRPPDTTGRAVPLTLTGFSEGVPGGRLQATHCGSPQSRSKTNIHKDQPTTMPAGTTPPSSSTYDTDRLNLPNSTDGSRTLSPATS</sequence>
<evidence type="ECO:0000313" key="2">
    <source>
        <dbReference type="EMBL" id="EJK55096.1"/>
    </source>
</evidence>
<dbReference type="eggNOG" id="ENOG502SDBJ">
    <property type="taxonomic scope" value="Eukaryota"/>
</dbReference>
<organism evidence="2 3">
    <name type="scientific">Thalassiosira oceanica</name>
    <name type="common">Marine diatom</name>
    <dbReference type="NCBI Taxonomy" id="159749"/>
    <lineage>
        <taxon>Eukaryota</taxon>
        <taxon>Sar</taxon>
        <taxon>Stramenopiles</taxon>
        <taxon>Ochrophyta</taxon>
        <taxon>Bacillariophyta</taxon>
        <taxon>Coscinodiscophyceae</taxon>
        <taxon>Thalassiosirophycidae</taxon>
        <taxon>Thalassiosirales</taxon>
        <taxon>Thalassiosiraceae</taxon>
        <taxon>Thalassiosira</taxon>
    </lineage>
</organism>
<dbReference type="Proteomes" id="UP000266841">
    <property type="component" value="Unassembled WGS sequence"/>
</dbReference>
<dbReference type="AlphaFoldDB" id="K0S257"/>
<accession>K0S257</accession>
<proteinExistence type="predicted"/>
<feature type="region of interest" description="Disordered" evidence="1">
    <location>
        <begin position="1"/>
        <end position="111"/>
    </location>
</feature>
<feature type="compositionally biased region" description="Low complexity" evidence="1">
    <location>
        <begin position="1"/>
        <end position="15"/>
    </location>
</feature>
<protein>
    <submittedName>
        <fullName evidence="2">Uncharacterized protein</fullName>
    </submittedName>
</protein>